<keyword evidence="2" id="KW-1185">Reference proteome</keyword>
<dbReference type="EMBL" id="JANAKD010000003">
    <property type="protein sequence ID" value="KAJ3499730.1"/>
    <property type="molecule type" value="Genomic_DNA"/>
</dbReference>
<name>A0ACC1R8Y8_9HYPO</name>
<sequence length="322" mass="36503">MLSKSEKHNTNLDFTTLPQRHDQHAAATQQHAEPATSSPTPAKRLKKHNASHAVVPPRKQDDSAGSPATRTAASPPVVDESLWDSYKQLYSIQFGNGAYYPVVQRTKLQQDKHSLCIVKKLSGINVDDRIHAIRRIKHQQFVQARTFFPVQNEVFVAFEYMPVSLAEVEGNPLLDDLQLASILGQIVDGLLYLEKNSFGHGQLTCSNILIDMHGNVKLWGQEFIQDHFDVKETMHSIAVITMRLIQGYAKEDGRIGLDTPDRCLLGFDFLSSLEQMTSIEDLLNHPLLLQHWHKEWLVGLVSLVIIWCDRGFKVDPRKEVRK</sequence>
<comment type="caution">
    <text evidence="1">The sequence shown here is derived from an EMBL/GenBank/DDBJ whole genome shotgun (WGS) entry which is preliminary data.</text>
</comment>
<evidence type="ECO:0000313" key="2">
    <source>
        <dbReference type="Proteomes" id="UP001148737"/>
    </source>
</evidence>
<gene>
    <name evidence="1" type="ORF">NLG97_g110</name>
</gene>
<accession>A0ACC1R8Y8</accession>
<proteinExistence type="predicted"/>
<dbReference type="Proteomes" id="UP001148737">
    <property type="component" value="Unassembled WGS sequence"/>
</dbReference>
<organism evidence="1 2">
    <name type="scientific">Lecanicillium saksenae</name>
    <dbReference type="NCBI Taxonomy" id="468837"/>
    <lineage>
        <taxon>Eukaryota</taxon>
        <taxon>Fungi</taxon>
        <taxon>Dikarya</taxon>
        <taxon>Ascomycota</taxon>
        <taxon>Pezizomycotina</taxon>
        <taxon>Sordariomycetes</taxon>
        <taxon>Hypocreomycetidae</taxon>
        <taxon>Hypocreales</taxon>
        <taxon>Cordycipitaceae</taxon>
        <taxon>Lecanicillium</taxon>
    </lineage>
</organism>
<protein>
    <submittedName>
        <fullName evidence="1">Uncharacterized protein</fullName>
    </submittedName>
</protein>
<reference evidence="1" key="1">
    <citation type="submission" date="2022-07" db="EMBL/GenBank/DDBJ databases">
        <title>Genome Sequence of Lecanicillium saksenae.</title>
        <authorList>
            <person name="Buettner E."/>
        </authorList>
    </citation>
    <scope>NUCLEOTIDE SEQUENCE</scope>
    <source>
        <strain evidence="1">VT-O1</strain>
    </source>
</reference>
<evidence type="ECO:0000313" key="1">
    <source>
        <dbReference type="EMBL" id="KAJ3499730.1"/>
    </source>
</evidence>